<feature type="signal peptide" evidence="1">
    <location>
        <begin position="1"/>
        <end position="15"/>
    </location>
</feature>
<proteinExistence type="predicted"/>
<gene>
    <name evidence="2" type="ORF">SDRG_13124</name>
</gene>
<accession>T0Q3S5</accession>
<evidence type="ECO:0008006" key="4">
    <source>
        <dbReference type="Google" id="ProtNLM"/>
    </source>
</evidence>
<dbReference type="InterPro" id="IPR032675">
    <property type="entry name" value="LRR_dom_sf"/>
</dbReference>
<dbReference type="Gene3D" id="3.80.10.10">
    <property type="entry name" value="Ribonuclease Inhibitor"/>
    <property type="match status" value="1"/>
</dbReference>
<organism evidence="2 3">
    <name type="scientific">Saprolegnia diclina (strain VS20)</name>
    <dbReference type="NCBI Taxonomy" id="1156394"/>
    <lineage>
        <taxon>Eukaryota</taxon>
        <taxon>Sar</taxon>
        <taxon>Stramenopiles</taxon>
        <taxon>Oomycota</taxon>
        <taxon>Saprolegniomycetes</taxon>
        <taxon>Saprolegniales</taxon>
        <taxon>Saprolegniaceae</taxon>
        <taxon>Saprolegnia</taxon>
    </lineage>
</organism>
<feature type="chain" id="PRO_5013243570" description="LRRNT domain-containing protein" evidence="1">
    <location>
        <begin position="16"/>
        <end position="196"/>
    </location>
</feature>
<name>T0Q3S5_SAPDV</name>
<evidence type="ECO:0000313" key="2">
    <source>
        <dbReference type="EMBL" id="EQC29251.1"/>
    </source>
</evidence>
<dbReference type="OrthoDB" id="10372943at2759"/>
<dbReference type="STRING" id="1156394.T0Q3S5"/>
<dbReference type="VEuPathDB" id="FungiDB:SDRG_13124"/>
<sequence length="196" mass="21405">MRLLLLLAAVERALAGCAYADLALSENASILVADASCTTVPVCGVRPNCKVFDSFESDWNSYVRCNAIGDLSGYTQPSLTVANSSSLTLAKMKLPPTLANLTLTNITKIDLGAIAAAQWSSLQGLTFFLSNPKITNNINWPPSLRFITFKNTDLVNIPQGLPTTVERLAFQANQLTDLNYLPPNLTFMYDWTRRGL</sequence>
<dbReference type="SUPFAM" id="SSF52058">
    <property type="entry name" value="L domain-like"/>
    <property type="match status" value="1"/>
</dbReference>
<protein>
    <recommendedName>
        <fullName evidence="4">LRRNT domain-containing protein</fullName>
    </recommendedName>
</protein>
<keyword evidence="3" id="KW-1185">Reference proteome</keyword>
<dbReference type="AlphaFoldDB" id="T0Q3S5"/>
<dbReference type="OMA" id="ITNNINW"/>
<reference evidence="2 3" key="1">
    <citation type="submission" date="2012-04" db="EMBL/GenBank/DDBJ databases">
        <title>The Genome Sequence of Saprolegnia declina VS20.</title>
        <authorList>
            <consortium name="The Broad Institute Genome Sequencing Platform"/>
            <person name="Russ C."/>
            <person name="Nusbaum C."/>
            <person name="Tyler B."/>
            <person name="van West P."/>
            <person name="Dieguez-Uribeondo J."/>
            <person name="de Bruijn I."/>
            <person name="Tripathy S."/>
            <person name="Jiang R."/>
            <person name="Young S.K."/>
            <person name="Zeng Q."/>
            <person name="Gargeya S."/>
            <person name="Fitzgerald M."/>
            <person name="Haas B."/>
            <person name="Abouelleil A."/>
            <person name="Alvarado L."/>
            <person name="Arachchi H.M."/>
            <person name="Berlin A."/>
            <person name="Chapman S.B."/>
            <person name="Goldberg J."/>
            <person name="Griggs A."/>
            <person name="Gujja S."/>
            <person name="Hansen M."/>
            <person name="Howarth C."/>
            <person name="Imamovic A."/>
            <person name="Larimer J."/>
            <person name="McCowen C."/>
            <person name="Montmayeur A."/>
            <person name="Murphy C."/>
            <person name="Neiman D."/>
            <person name="Pearson M."/>
            <person name="Priest M."/>
            <person name="Roberts A."/>
            <person name="Saif S."/>
            <person name="Shea T."/>
            <person name="Sisk P."/>
            <person name="Sykes S."/>
            <person name="Wortman J."/>
            <person name="Nusbaum C."/>
            <person name="Birren B."/>
        </authorList>
    </citation>
    <scope>NUCLEOTIDE SEQUENCE [LARGE SCALE GENOMIC DNA]</scope>
    <source>
        <strain evidence="2 3">VS20</strain>
    </source>
</reference>
<evidence type="ECO:0000313" key="3">
    <source>
        <dbReference type="Proteomes" id="UP000030762"/>
    </source>
</evidence>
<dbReference type="InParanoid" id="T0Q3S5"/>
<dbReference type="GeneID" id="19953851"/>
<dbReference type="EMBL" id="JH767186">
    <property type="protein sequence ID" value="EQC29251.1"/>
    <property type="molecule type" value="Genomic_DNA"/>
</dbReference>
<keyword evidence="1" id="KW-0732">Signal</keyword>
<dbReference type="Proteomes" id="UP000030762">
    <property type="component" value="Unassembled WGS sequence"/>
</dbReference>
<evidence type="ECO:0000256" key="1">
    <source>
        <dbReference type="SAM" id="SignalP"/>
    </source>
</evidence>
<dbReference type="RefSeq" id="XP_008617429.1">
    <property type="nucleotide sequence ID" value="XM_008619207.1"/>
</dbReference>